<keyword evidence="2" id="KW-1185">Reference proteome</keyword>
<protein>
    <submittedName>
        <fullName evidence="1">Uncharacterized protein</fullName>
    </submittedName>
</protein>
<evidence type="ECO:0000313" key="2">
    <source>
        <dbReference type="Proteomes" id="UP000190092"/>
    </source>
</evidence>
<organism evidence="1 2">
    <name type="scientific">Enhydrobacter aerosaccus</name>
    <dbReference type="NCBI Taxonomy" id="225324"/>
    <lineage>
        <taxon>Bacteria</taxon>
        <taxon>Pseudomonadati</taxon>
        <taxon>Pseudomonadota</taxon>
        <taxon>Alphaproteobacteria</taxon>
        <taxon>Hyphomicrobiales</taxon>
        <taxon>Enhydrobacter</taxon>
    </lineage>
</organism>
<gene>
    <name evidence="1" type="ORF">SAMN02745126_04018</name>
</gene>
<accession>A0A1T4RPZ8</accession>
<dbReference type="EMBL" id="FUWJ01000005">
    <property type="protein sequence ID" value="SKA18033.1"/>
    <property type="molecule type" value="Genomic_DNA"/>
</dbReference>
<name>A0A1T4RPZ8_9HYPH</name>
<proteinExistence type="predicted"/>
<evidence type="ECO:0000313" key="1">
    <source>
        <dbReference type="EMBL" id="SKA18033.1"/>
    </source>
</evidence>
<dbReference type="AlphaFoldDB" id="A0A1T4RPZ8"/>
<reference evidence="2" key="1">
    <citation type="submission" date="2017-02" db="EMBL/GenBank/DDBJ databases">
        <authorList>
            <person name="Varghese N."/>
            <person name="Submissions S."/>
        </authorList>
    </citation>
    <scope>NUCLEOTIDE SEQUENCE [LARGE SCALE GENOMIC DNA]</scope>
    <source>
        <strain evidence="2">ATCC 27094</strain>
    </source>
</reference>
<dbReference type="STRING" id="225324.SAMN02745126_04018"/>
<dbReference type="Proteomes" id="UP000190092">
    <property type="component" value="Unassembled WGS sequence"/>
</dbReference>
<sequence length="64" mass="7303">MMTSVDCAVIWLRKYQGYRFDEQTQAWFPPAGHRVSRADWEAIQEVRSKFGTGLLGNFSCLGSC</sequence>